<feature type="chain" id="PRO_5012052641" description="Outer membrane protein beta-barrel domain-containing protein" evidence="1">
    <location>
        <begin position="23"/>
        <end position="338"/>
    </location>
</feature>
<comment type="caution">
    <text evidence="2">The sequence shown here is derived from an EMBL/GenBank/DDBJ whole genome shotgun (WGS) entry which is preliminary data.</text>
</comment>
<evidence type="ECO:0008006" key="4">
    <source>
        <dbReference type="Google" id="ProtNLM"/>
    </source>
</evidence>
<proteinExistence type="predicted"/>
<sequence length="338" mass="36270">MLAKSIYWLSFVSLLTATLLQGTTQIARSMEEQDSISMRSIQNINPPARTGSFLEDSNFFSLPISQSNTPFSQNTTIEPPNLRRAPVGGEEEFKPQKVPLNIPGLEQIEQQEARSAPYKAAPSISIITPSGYGADWGTAGIGIGFQQRTRFTETSDAVVGLGFGLGDAQNLVGIQVGLALVDVSDPFRDGSISFKVHRRLPYDFSLAIGVQGGVTFGVTDGGSSVYGVVSRRFALKRDVREPFSEIYTSLGIGGGQFRSESDINEGVESVGLFGSVAVRVLEPMSLITEWTGQDLTIGISWVPFRDLPLVVVPAVTDVTGTAGDGVRFLIGVGYGFSF</sequence>
<dbReference type="RefSeq" id="WP_073598307.1">
    <property type="nucleotide sequence ID" value="NZ_MRCB01000002.1"/>
</dbReference>
<keyword evidence="1" id="KW-0732">Signal</keyword>
<reference evidence="2 3" key="1">
    <citation type="submission" date="2016-11" db="EMBL/GenBank/DDBJ databases">
        <title>Draft Genome Sequences of Nine Cyanobacterial Strains from Diverse Habitats.</title>
        <authorList>
            <person name="Zhu T."/>
            <person name="Hou S."/>
            <person name="Lu X."/>
            <person name="Hess W.R."/>
        </authorList>
    </citation>
    <scope>NUCLEOTIDE SEQUENCE [LARGE SCALE GENOMIC DNA]</scope>
    <source>
        <strain evidence="2 3">NIES-593</strain>
    </source>
</reference>
<evidence type="ECO:0000313" key="2">
    <source>
        <dbReference type="EMBL" id="OKH26201.1"/>
    </source>
</evidence>
<dbReference type="OrthoDB" id="557970at2"/>
<organism evidence="2 3">
    <name type="scientific">Hydrococcus rivularis NIES-593</name>
    <dbReference type="NCBI Taxonomy" id="1921803"/>
    <lineage>
        <taxon>Bacteria</taxon>
        <taxon>Bacillati</taxon>
        <taxon>Cyanobacteriota</taxon>
        <taxon>Cyanophyceae</taxon>
        <taxon>Pleurocapsales</taxon>
        <taxon>Hydrococcaceae</taxon>
        <taxon>Hydrococcus</taxon>
    </lineage>
</organism>
<keyword evidence="3" id="KW-1185">Reference proteome</keyword>
<dbReference type="Proteomes" id="UP000186868">
    <property type="component" value="Unassembled WGS sequence"/>
</dbReference>
<evidence type="ECO:0000256" key="1">
    <source>
        <dbReference type="SAM" id="SignalP"/>
    </source>
</evidence>
<protein>
    <recommendedName>
        <fullName evidence="4">Outer membrane protein beta-barrel domain-containing protein</fullName>
    </recommendedName>
</protein>
<feature type="signal peptide" evidence="1">
    <location>
        <begin position="1"/>
        <end position="22"/>
    </location>
</feature>
<dbReference type="AlphaFoldDB" id="A0A1U7HRK3"/>
<dbReference type="EMBL" id="MRCB01000002">
    <property type="protein sequence ID" value="OKH26201.1"/>
    <property type="molecule type" value="Genomic_DNA"/>
</dbReference>
<dbReference type="STRING" id="1921803.NIES593_03780"/>
<evidence type="ECO:0000313" key="3">
    <source>
        <dbReference type="Proteomes" id="UP000186868"/>
    </source>
</evidence>
<gene>
    <name evidence="2" type="ORF">NIES593_03780</name>
</gene>
<name>A0A1U7HRK3_9CYAN</name>
<accession>A0A1U7HRK3</accession>